<accession>A0A9I9EG37</accession>
<sequence>MEGEEMKKKKSRTHRRRYGSLRCGSLLSRRKDVEMRRMGLRLGFCRVSFIVH</sequence>
<evidence type="ECO:0000313" key="1">
    <source>
        <dbReference type="EnsemblPlants" id="MELO3C032993.2.1"/>
    </source>
</evidence>
<dbReference type="Gramene" id="MELO3C032993.2.1">
    <property type="protein sequence ID" value="MELO3C032993.2.1"/>
    <property type="gene ID" value="MELO3C032993.2"/>
</dbReference>
<dbReference type="AlphaFoldDB" id="A0A9I9EG37"/>
<reference evidence="1" key="1">
    <citation type="submission" date="2023-03" db="UniProtKB">
        <authorList>
            <consortium name="EnsemblPlants"/>
        </authorList>
    </citation>
    <scope>IDENTIFICATION</scope>
</reference>
<proteinExistence type="predicted"/>
<protein>
    <submittedName>
        <fullName evidence="1">Uncharacterized protein</fullName>
    </submittedName>
</protein>
<dbReference type="EnsemblPlants" id="MELO3C032993.2.1">
    <property type="protein sequence ID" value="MELO3C032993.2.1"/>
    <property type="gene ID" value="MELO3C032993.2"/>
</dbReference>
<organism evidence="1">
    <name type="scientific">Cucumis melo</name>
    <name type="common">Muskmelon</name>
    <dbReference type="NCBI Taxonomy" id="3656"/>
    <lineage>
        <taxon>Eukaryota</taxon>
        <taxon>Viridiplantae</taxon>
        <taxon>Streptophyta</taxon>
        <taxon>Embryophyta</taxon>
        <taxon>Tracheophyta</taxon>
        <taxon>Spermatophyta</taxon>
        <taxon>Magnoliopsida</taxon>
        <taxon>eudicotyledons</taxon>
        <taxon>Gunneridae</taxon>
        <taxon>Pentapetalae</taxon>
        <taxon>rosids</taxon>
        <taxon>fabids</taxon>
        <taxon>Cucurbitales</taxon>
        <taxon>Cucurbitaceae</taxon>
        <taxon>Benincaseae</taxon>
        <taxon>Cucumis</taxon>
    </lineage>
</organism>
<name>A0A9I9EG37_CUCME</name>